<evidence type="ECO:0000256" key="5">
    <source>
        <dbReference type="ARBA" id="ARBA00022989"/>
    </source>
</evidence>
<keyword evidence="11 12" id="KW-0807">Transducer</keyword>
<keyword evidence="9 12" id="KW-0675">Receptor</keyword>
<feature type="region of interest" description="Disordered" evidence="13">
    <location>
        <begin position="302"/>
        <end position="333"/>
    </location>
</feature>
<keyword evidence="6 12" id="KW-0297">G-protein coupled receptor</keyword>
<dbReference type="SMART" id="SM01381">
    <property type="entry name" value="7TM_GPCR_Srsx"/>
    <property type="match status" value="1"/>
</dbReference>
<keyword evidence="8 12" id="KW-1015">Disulfide bond</keyword>
<dbReference type="PRINTS" id="PR00424">
    <property type="entry name" value="ADENOSINER"/>
</dbReference>
<comment type="function">
    <text evidence="12">Receptor for adenosine. The activity of this receptor is mediated by G proteins which inhibit adenylyl cyclase.</text>
</comment>
<feature type="transmembrane region" description="Helical" evidence="12">
    <location>
        <begin position="228"/>
        <end position="252"/>
    </location>
</feature>
<evidence type="ECO:0000256" key="8">
    <source>
        <dbReference type="ARBA" id="ARBA00023157"/>
    </source>
</evidence>
<evidence type="ECO:0000256" key="4">
    <source>
        <dbReference type="ARBA" id="ARBA00022692"/>
    </source>
</evidence>
<feature type="transmembrane region" description="Helical" evidence="12">
    <location>
        <begin position="258"/>
        <end position="280"/>
    </location>
</feature>
<accession>A0A9Q1D4F5</accession>
<keyword evidence="16" id="KW-1185">Reference proteome</keyword>
<evidence type="ECO:0000256" key="11">
    <source>
        <dbReference type="ARBA" id="ARBA00023224"/>
    </source>
</evidence>
<protein>
    <recommendedName>
        <fullName evidence="2 12">Adenosine receptor A3</fullName>
    </recommendedName>
</protein>
<dbReference type="InterPro" id="IPR017452">
    <property type="entry name" value="GPCR_Rhodpsn_7TM"/>
</dbReference>
<feature type="domain" description="G-protein coupled receptors family 1 profile" evidence="14">
    <location>
        <begin position="23"/>
        <end position="278"/>
    </location>
</feature>
<feature type="transmembrane region" description="Helical" evidence="12">
    <location>
        <begin position="6"/>
        <end position="32"/>
    </location>
</feature>
<dbReference type="AlphaFoldDB" id="A0A9Q1D4F5"/>
<evidence type="ECO:0000256" key="10">
    <source>
        <dbReference type="ARBA" id="ARBA00023180"/>
    </source>
</evidence>
<gene>
    <name evidence="15" type="ORF">COCON_G00174200</name>
</gene>
<evidence type="ECO:0000313" key="16">
    <source>
        <dbReference type="Proteomes" id="UP001152803"/>
    </source>
</evidence>
<keyword evidence="4 12" id="KW-0812">Transmembrane</keyword>
<evidence type="ECO:0000256" key="13">
    <source>
        <dbReference type="SAM" id="MobiDB-lite"/>
    </source>
</evidence>
<dbReference type="GO" id="GO:0001609">
    <property type="term" value="F:G protein-coupled adenosine receptor activity"/>
    <property type="evidence" value="ECO:0007669"/>
    <property type="project" value="UniProtKB-UniRule"/>
</dbReference>
<dbReference type="InterPro" id="IPR000276">
    <property type="entry name" value="GPCR_Rhodpsn"/>
</dbReference>
<feature type="transmembrane region" description="Helical" evidence="12">
    <location>
        <begin position="78"/>
        <end position="100"/>
    </location>
</feature>
<dbReference type="GO" id="GO:0045202">
    <property type="term" value="C:synapse"/>
    <property type="evidence" value="ECO:0007669"/>
    <property type="project" value="TreeGrafter"/>
</dbReference>
<dbReference type="GO" id="GO:0005886">
    <property type="term" value="C:plasma membrane"/>
    <property type="evidence" value="ECO:0007669"/>
    <property type="project" value="UniProtKB-SubCell"/>
</dbReference>
<dbReference type="SUPFAM" id="SSF81321">
    <property type="entry name" value="Family A G protein-coupled receptor-like"/>
    <property type="match status" value="1"/>
</dbReference>
<name>A0A9Q1D4F5_CONCO</name>
<keyword evidence="7 12" id="KW-0472">Membrane</keyword>
<evidence type="ECO:0000256" key="7">
    <source>
        <dbReference type="ARBA" id="ARBA00023136"/>
    </source>
</evidence>
<evidence type="ECO:0000259" key="14">
    <source>
        <dbReference type="PROSITE" id="PS50262"/>
    </source>
</evidence>
<feature type="transmembrane region" description="Helical" evidence="12">
    <location>
        <begin position="44"/>
        <end position="66"/>
    </location>
</feature>
<dbReference type="PANTHER" id="PTHR24246:SF54">
    <property type="entry name" value="ADENOSINE RECEPTOR A1-RELATED"/>
    <property type="match status" value="1"/>
</dbReference>
<dbReference type="PROSITE" id="PS50262">
    <property type="entry name" value="G_PROTEIN_RECEP_F1_2"/>
    <property type="match status" value="1"/>
</dbReference>
<dbReference type="CDD" id="cd14968">
    <property type="entry name" value="7tmA_Adenosine_R"/>
    <property type="match status" value="1"/>
</dbReference>
<dbReference type="Gene3D" id="1.20.1070.10">
    <property type="entry name" value="Rhodopsin 7-helix transmembrane proteins"/>
    <property type="match status" value="1"/>
</dbReference>
<organism evidence="15 16">
    <name type="scientific">Conger conger</name>
    <name type="common">Conger eel</name>
    <name type="synonym">Muraena conger</name>
    <dbReference type="NCBI Taxonomy" id="82655"/>
    <lineage>
        <taxon>Eukaryota</taxon>
        <taxon>Metazoa</taxon>
        <taxon>Chordata</taxon>
        <taxon>Craniata</taxon>
        <taxon>Vertebrata</taxon>
        <taxon>Euteleostomi</taxon>
        <taxon>Actinopterygii</taxon>
        <taxon>Neopterygii</taxon>
        <taxon>Teleostei</taxon>
        <taxon>Anguilliformes</taxon>
        <taxon>Congridae</taxon>
        <taxon>Conger</taxon>
    </lineage>
</organism>
<dbReference type="GO" id="GO:0030425">
    <property type="term" value="C:dendrite"/>
    <property type="evidence" value="ECO:0007669"/>
    <property type="project" value="TreeGrafter"/>
</dbReference>
<dbReference type="PRINTS" id="PR00555">
    <property type="entry name" value="ADENOSINEA3R"/>
</dbReference>
<keyword evidence="10 12" id="KW-0325">Glycoprotein</keyword>
<dbReference type="PROSITE" id="PS00237">
    <property type="entry name" value="G_PROTEIN_RECEP_F1_1"/>
    <property type="match status" value="1"/>
</dbReference>
<reference evidence="15" key="1">
    <citation type="journal article" date="2023" name="Science">
        <title>Genome structures resolve the early diversification of teleost fishes.</title>
        <authorList>
            <person name="Parey E."/>
            <person name="Louis A."/>
            <person name="Montfort J."/>
            <person name="Bouchez O."/>
            <person name="Roques C."/>
            <person name="Iampietro C."/>
            <person name="Lluch J."/>
            <person name="Castinel A."/>
            <person name="Donnadieu C."/>
            <person name="Desvignes T."/>
            <person name="Floi Bucao C."/>
            <person name="Jouanno E."/>
            <person name="Wen M."/>
            <person name="Mejri S."/>
            <person name="Dirks R."/>
            <person name="Jansen H."/>
            <person name="Henkel C."/>
            <person name="Chen W.J."/>
            <person name="Zahm M."/>
            <person name="Cabau C."/>
            <person name="Klopp C."/>
            <person name="Thompson A.W."/>
            <person name="Robinson-Rechavi M."/>
            <person name="Braasch I."/>
            <person name="Lecointre G."/>
            <person name="Bobe J."/>
            <person name="Postlethwait J.H."/>
            <person name="Berthelot C."/>
            <person name="Roest Crollius H."/>
            <person name="Guiguen Y."/>
        </authorList>
    </citation>
    <scope>NUCLEOTIDE SEQUENCE</scope>
    <source>
        <strain evidence="15">Concon-B</strain>
    </source>
</reference>
<dbReference type="Proteomes" id="UP001152803">
    <property type="component" value="Unassembled WGS sequence"/>
</dbReference>
<keyword evidence="5 12" id="KW-1133">Transmembrane helix</keyword>
<evidence type="ECO:0000313" key="15">
    <source>
        <dbReference type="EMBL" id="KAJ8258408.1"/>
    </source>
</evidence>
<evidence type="ECO:0000256" key="9">
    <source>
        <dbReference type="ARBA" id="ARBA00023170"/>
    </source>
</evidence>
<feature type="transmembrane region" description="Helical" evidence="12">
    <location>
        <begin position="121"/>
        <end position="144"/>
    </location>
</feature>
<dbReference type="InterPro" id="IPR000466">
    <property type="entry name" value="Adeno_A3_rcpt"/>
</dbReference>
<comment type="similarity">
    <text evidence="12">Belongs to the G-protein coupled receptor 1 family.</text>
</comment>
<evidence type="ECO:0000256" key="1">
    <source>
        <dbReference type="ARBA" id="ARBA00004651"/>
    </source>
</evidence>
<dbReference type="Pfam" id="PF00001">
    <property type="entry name" value="7tm_1"/>
    <property type="match status" value="1"/>
</dbReference>
<feature type="compositionally biased region" description="Polar residues" evidence="13">
    <location>
        <begin position="320"/>
        <end position="333"/>
    </location>
</feature>
<comment type="subcellular location">
    <subcellularLocation>
        <location evidence="1 12">Cell membrane</location>
        <topology evidence="1 12">Multi-pass membrane protein</topology>
    </subcellularLocation>
</comment>
<dbReference type="PRINTS" id="PR00237">
    <property type="entry name" value="GPCRRHODOPSN"/>
</dbReference>
<dbReference type="InterPro" id="IPR001634">
    <property type="entry name" value="Adenosn_rcpt"/>
</dbReference>
<evidence type="ECO:0000256" key="3">
    <source>
        <dbReference type="ARBA" id="ARBA00022475"/>
    </source>
</evidence>
<comment type="caution">
    <text evidence="15">The sequence shown here is derived from an EMBL/GenBank/DDBJ whole genome shotgun (WGS) entry which is preliminary data.</text>
</comment>
<evidence type="ECO:0000256" key="12">
    <source>
        <dbReference type="RuleBase" id="RU201114"/>
    </source>
</evidence>
<feature type="transmembrane region" description="Helical" evidence="12">
    <location>
        <begin position="164"/>
        <end position="193"/>
    </location>
</feature>
<evidence type="ECO:0000256" key="2">
    <source>
        <dbReference type="ARBA" id="ARBA00021738"/>
    </source>
</evidence>
<dbReference type="EMBL" id="JAFJMO010000013">
    <property type="protein sequence ID" value="KAJ8258408.1"/>
    <property type="molecule type" value="Genomic_DNA"/>
</dbReference>
<keyword evidence="3 12" id="KW-1003">Cell membrane</keyword>
<dbReference type="PANTHER" id="PTHR24246">
    <property type="entry name" value="OLFACTORY RECEPTOR AND ADENOSINE RECEPTOR"/>
    <property type="match status" value="1"/>
</dbReference>
<evidence type="ECO:0000256" key="6">
    <source>
        <dbReference type="ARBA" id="ARBA00023040"/>
    </source>
</evidence>
<dbReference type="OrthoDB" id="9445642at2759"/>
<proteinExistence type="inferred from homology"/>
<sequence>MADEVGSLYTALEVLIAMACCLGNLLAIWAVWASRSLRQPTFCFVVSLAGADFLVGALAIPMAVLVDGRLMTSFHSCLFLSCMVLLLIQASVLMLLAIAVDRHLRVKIPLRYRRSVTQKRSWTAVVVCWLLAFVLGLTPMFGWYNHQTLSEMESTNSTTLVCRFVAVIPMTFLVYFQFFGCILLPLLVMWGLYAHLFYTISKRLQKSHSTCSQSHAYYAKERKLAKSLVLVLVLFAVGWPPLCIMNCVTVFGGNVPLVAIYIGILLSHANSAINPIVYAFKVPKLRKAYLQAWRKCTPCCRRGVSHSTESKESSSAVRSQNKLDYSESSLQTT</sequence>